<feature type="chain" id="PRO_5005894256" evidence="1">
    <location>
        <begin position="25"/>
        <end position="98"/>
    </location>
</feature>
<proteinExistence type="predicted"/>
<sequence length="98" mass="11559">MTNLLKHLLILLITIASFNSQIDCYPHSSYQIRSGGIIEESKVSPSNVYRNLDSSDYMTDPSQFYLLKEKRYPNVEYKKNYQDIINFMDSLKRPRFGR</sequence>
<dbReference type="WBParaSite" id="SPAL_0000529600.1">
    <property type="protein sequence ID" value="SPAL_0000529600.1"/>
    <property type="gene ID" value="SPAL_0000529600"/>
</dbReference>
<dbReference type="Proteomes" id="UP000046392">
    <property type="component" value="Unplaced"/>
</dbReference>
<accession>A0A0N5BH52</accession>
<dbReference type="AlphaFoldDB" id="A0A0N5BH52"/>
<name>A0A0N5BH52_STREA</name>
<reference evidence="3" key="1">
    <citation type="submission" date="2017-02" db="UniProtKB">
        <authorList>
            <consortium name="WormBaseParasite"/>
        </authorList>
    </citation>
    <scope>IDENTIFICATION</scope>
</reference>
<keyword evidence="1" id="KW-0732">Signal</keyword>
<keyword evidence="2" id="KW-1185">Reference proteome</keyword>
<evidence type="ECO:0000256" key="1">
    <source>
        <dbReference type="SAM" id="SignalP"/>
    </source>
</evidence>
<evidence type="ECO:0000313" key="2">
    <source>
        <dbReference type="Proteomes" id="UP000046392"/>
    </source>
</evidence>
<evidence type="ECO:0000313" key="3">
    <source>
        <dbReference type="WBParaSite" id="SPAL_0000529600.1"/>
    </source>
</evidence>
<protein>
    <submittedName>
        <fullName evidence="3">Fam-d protein</fullName>
    </submittedName>
</protein>
<feature type="signal peptide" evidence="1">
    <location>
        <begin position="1"/>
        <end position="24"/>
    </location>
</feature>
<organism evidence="2 3">
    <name type="scientific">Strongyloides papillosus</name>
    <name type="common">Intestinal threadworm</name>
    <dbReference type="NCBI Taxonomy" id="174720"/>
    <lineage>
        <taxon>Eukaryota</taxon>
        <taxon>Metazoa</taxon>
        <taxon>Ecdysozoa</taxon>
        <taxon>Nematoda</taxon>
        <taxon>Chromadorea</taxon>
        <taxon>Rhabditida</taxon>
        <taxon>Tylenchina</taxon>
        <taxon>Panagrolaimomorpha</taxon>
        <taxon>Strongyloidoidea</taxon>
        <taxon>Strongyloididae</taxon>
        <taxon>Strongyloides</taxon>
    </lineage>
</organism>